<proteinExistence type="predicted"/>
<keyword evidence="2" id="KW-0732">Signal</keyword>
<organism evidence="4">
    <name type="scientific">Burkholderia multivorans</name>
    <dbReference type="NCBI Taxonomy" id="87883"/>
    <lineage>
        <taxon>Bacteria</taxon>
        <taxon>Pseudomonadati</taxon>
        <taxon>Pseudomonadota</taxon>
        <taxon>Betaproteobacteria</taxon>
        <taxon>Burkholderiales</taxon>
        <taxon>Burkholderiaceae</taxon>
        <taxon>Burkholderia</taxon>
        <taxon>Burkholderia cepacia complex</taxon>
    </lineage>
</organism>
<evidence type="ECO:0000256" key="2">
    <source>
        <dbReference type="SAM" id="SignalP"/>
    </source>
</evidence>
<feature type="region of interest" description="Disordered" evidence="1">
    <location>
        <begin position="1902"/>
        <end position="1923"/>
    </location>
</feature>
<protein>
    <submittedName>
        <fullName evidence="4">Filamentous haemagglutinin outer membrane protein</fullName>
    </submittedName>
</protein>
<dbReference type="Gene3D" id="2.160.20.10">
    <property type="entry name" value="Single-stranded right-handed beta-helix, Pectin lyase-like"/>
    <property type="match status" value="1"/>
</dbReference>
<feature type="chain" id="PRO_5003792858" evidence="2">
    <location>
        <begin position="26"/>
        <end position="2695"/>
    </location>
</feature>
<dbReference type="InterPro" id="IPR008638">
    <property type="entry name" value="FhaB/CdiA-like_TPS"/>
</dbReference>
<dbReference type="NCBIfam" id="TIGR01901">
    <property type="entry name" value="adhes_NPXG"/>
    <property type="match status" value="1"/>
</dbReference>
<feature type="compositionally biased region" description="Polar residues" evidence="1">
    <location>
        <begin position="1902"/>
        <end position="1911"/>
    </location>
</feature>
<accession>J7I0U8</accession>
<reference evidence="4" key="1">
    <citation type="journal article" date="2013" name="Microbiology">
        <title>Mannitol promotes adherence of an outbreak strain of Burkholderia multivorans via an exopolysaccharide-independent mechanism that is associated with upregulation of newly identified fimbrial and afimbrial adhesins.</title>
        <authorList>
            <person name="Denman C.C."/>
            <person name="Brown A.R."/>
        </authorList>
    </citation>
    <scope>NUCLEOTIDE SEQUENCE</scope>
    <source>
        <strain evidence="4">C1576</strain>
    </source>
</reference>
<dbReference type="NCBIfam" id="TIGR01731">
    <property type="entry name" value="fil_hemag_20aa"/>
    <property type="match status" value="11"/>
</dbReference>
<evidence type="ECO:0000259" key="3">
    <source>
        <dbReference type="SMART" id="SM00912"/>
    </source>
</evidence>
<evidence type="ECO:0000256" key="1">
    <source>
        <dbReference type="SAM" id="MobiDB-lite"/>
    </source>
</evidence>
<evidence type="ECO:0000313" key="4">
    <source>
        <dbReference type="EMBL" id="AFQ31632.1"/>
    </source>
</evidence>
<feature type="domain" description="Filamentous haemagglutinin FhaB/tRNA nuclease CdiA-like TPS" evidence="3">
    <location>
        <begin position="45"/>
        <end position="165"/>
    </location>
</feature>
<dbReference type="EMBL" id="JX191920">
    <property type="protein sequence ID" value="AFQ31632.1"/>
    <property type="molecule type" value="Genomic_DNA"/>
</dbReference>
<dbReference type="InterPro" id="IPR012334">
    <property type="entry name" value="Pectin_lyas_fold"/>
</dbReference>
<dbReference type="SUPFAM" id="SSF51126">
    <property type="entry name" value="Pectin lyase-like"/>
    <property type="match status" value="1"/>
</dbReference>
<dbReference type="InterPro" id="IPR008619">
    <property type="entry name" value="Filamentous_hemagglutn_rpt"/>
</dbReference>
<name>J7I0U8_9BURK</name>
<dbReference type="InterPro" id="IPR011050">
    <property type="entry name" value="Pectin_lyase_fold/virulence"/>
</dbReference>
<dbReference type="SMART" id="SM00912">
    <property type="entry name" value="Haemagg_act"/>
    <property type="match status" value="1"/>
</dbReference>
<dbReference type="Pfam" id="PF05860">
    <property type="entry name" value="TPS"/>
    <property type="match status" value="1"/>
</dbReference>
<sequence length="2695" mass="263998">MTAWVMAIVMYFGPAVMLMDETAHAAPIADPRAPIPFQPSITQTSTGVPAINIPGANANGISVGQYQSFDIDSRGLVLNNSTVAGTPLLGGTIGANPNLNGRPATTIINQVTSNNIATLNGPLEVFGSPAAVIVAAPGGIAVNGMALTNVPGLTLTTGAPQFLSGAGGTAADFAQASAVAFDVRSGAIIIQGPAGANGPGAGIEGTVGNIDLIGQSVSINAPLRADQRMNVVAGNQLVTPMSLNAIGTTYGTAANGTSSSNAAIGKNVAVDANQYGSVTSGTVYIVSTAAGMGVNMQGPLSATAGNVVVNANGDVTVGQTFANQNVNVTSAGNTTVTGTGLANQNYTVNANGDINALGSVSAGQNAAMTAGGNLNATSVAANDAANLTAGQSMTIGSLSAHDIALQTTNGDLTVGGLSAPGMVSAKAGRDLTVNGAVQGGSTIALTGARNATVNGQVSGVGDTTIAAQTGSATVNGNALSNGTLSVTAGQSAKIGGTVQAQGPVTIAAQAGSITGQGNVTSSQGAVNLNAGQAIALTGTVQSGSTVNATAGTNASFGGTVSAPGAVTIQSAQDTTIGGNVTSGGDLSVTSGGNTNVQGTAASIGNMTLAANSGTLTTAGDVVSLGTLNATGQQGVNLGGTAYSGGNAQIGSTAGNVAVAGAVSTPGTLSINAGQDATVAGTLHSGQTATITAARDVSLNGGVEVDNTGNANITAGRDITGTGAVNVANDTTLNAGNNVTVSGAIQTGNNLTATAGQNLAVGGATAVGNSTLTATNGSATLTGNALSGGTTSVTAGTDVTAQGSVKSLGDLAVTAKNGSLSAGGPVATGGNATLSAGQGMALSGQTTASKDMSLTATNITTQGVAVGGNLTANASSSLDTSAGQLNSQFDANAPALSVGGNATLSGANVTTANAVVGGTTTISGTQSVTTGGTAAFKGGATLAGGMVSNVGTQLSGGNLTVSGSNVSNTGTLSSLGTSTVNAANLTNSGSIYGATTGLTVSGTTTNSGSVLATNALNLTTNALSNRNGLIFAGDVNNKTARTGDVTVTVNGGNGTYDNTAGEILAQHDLTLNLPNQAFDPSAASAGTINLGNALTINAQQINNSGTWAMPGNSVALNAAQGMTNTGTISKAGDITLSTNGTLTNSGTISSGNNVNLSGTVVNQSGGTISANQDVNLAGVVTNAGTVSAVRDVNLSGSSYDNTGALTKAGRNLNASLSGDLVNVGGTISAQNNVTINAANVNNSRAGGNSTSTTTTTTDINTAGLGADLLASPMGTVTFSFTYENIVSGAVSTDSATVTGRVGDLQPASATSMSAPDISGGTLYGIALPSVIRTTSTTQASGAAGVIAAGQDLSITTGTLNNHGSTISAGHDATLNVAALDNGGDAKVTTITDSIDAASYTAFLTQLKTAYLAGTLTVFPGLVAPGNMQVDPARTATANITPGQVSAPALQTSTITSYTSQDAGQIVAGNNLNLNGTGASLTNAGNLYAGQDLTIHANAFTNQGYHTSNVTSKVGCAAGVSDAQCAYHYITQAYPSGFIYDRPGQAFSDALPFMLPTYHSQSTVAFSYGPNNDSIGIFGDQISTQSYSYTQTNNTVFAGRDLTIAAPTVSNNYGNVLAGRDVVIGGAGTSRDNTDPANPQTTLTQGASVTNSSGNIQAGRDIAMSTASLMNTLAPPQQVYQNYGTTARYGCSGAFQHYCDAFVDMQSGDASTISANRNLSISAGSVTNTGSLITAGGQATVTATSGVTNQDQTLNAYWHDAFWGGIVGGSPPPDNFGCGNSSTCSTLFGSAYQSNAGIQPPTPYKSLPGTIQAPSLTVTAGGAVQNSGNVMGQQVSVTGATLVNGLTSPNVYTPQPTASQQVIPLGPIGVPASASTAQNGANAVANSLIQSSIVAGAVSSGPSTGIASQTVGTPHNAAVPSATTPQGSTVQTIATANGNPTYLINNPASQVIGGVGPSDLIANLPANLRPGSTLFYYDPFSENQLLQQAALVQTGTASFIDGLKYDSQNQKSVTDQEKSALYGNAIAYAKAHNIALGTALSSQQIASLDAPMLWYVEETVPEPGCTATGVASCPTVTALMPQVYLPQNYAVVQHDGTITGQDVSLVATNKGSITNTGTITATGTLSIDAGTVANQQRSTDVGTIYTYMPDVMGLLTTTGTVAQQGGFMSAANYNMNVDRLNQVGGALQKLDPNGQVDAGATADQLAALKSQLGGNFTQSTVSDNLHTSFQSLADSPGLFEQIGMAVTAVVASFITAGAASAFMAAGGVAMAGTVGGSMVSAGVGGFSASAISQASTGQFSLTAALKGGATAAITAGLTNGITYSPDAGVGWAGLGGQIGDNSLSALAGVKNVGGAIVPQAGTSTATSIGQTALALGAEATIQAGVQTAIQGGSFLTNLKNSAVADLAAAVAYGIGDTTNPYTAQNVLEHAVLGCAAGAAMGQGCGGGAVGAAASAMVSPLLVYAAATSGADGAAQQALVGGLSTAVGGIVAGATGQNVLAGESAAQNNALNNDLPHADKVLAALSSFFESARNLVPGVHMADQAQAAAKSGNYGMAAALVAGSVADAAIGIATLGEGTLAKQAASKVVSAAETTTLYRAVSPEEYSSIVRTGQFSFGPAGSEMKQFGFKLEEVLNYANSAPDYAAIVRADIPTSLLGNFNVSNSIDSFIFRSGVLTVNNQSGLNFFNSIVKNVGHAY</sequence>
<feature type="signal peptide" evidence="2">
    <location>
        <begin position="1"/>
        <end position="25"/>
    </location>
</feature>
<dbReference type="Pfam" id="PF05594">
    <property type="entry name" value="Fil_haemagg"/>
    <property type="match status" value="13"/>
</dbReference>
<dbReference type="InterPro" id="IPR010069">
    <property type="entry name" value="CdiA_FHA1_rpt"/>
</dbReference>